<reference evidence="7" key="1">
    <citation type="submission" date="2019-02" db="EMBL/GenBank/DDBJ databases">
        <title>Deep-cultivation of Planctomycetes and their phenomic and genomic characterization uncovers novel biology.</title>
        <authorList>
            <person name="Wiegand S."/>
            <person name="Jogler M."/>
            <person name="Boedeker C."/>
            <person name="Pinto D."/>
            <person name="Vollmers J."/>
            <person name="Rivas-Marin E."/>
            <person name="Kohn T."/>
            <person name="Peeters S.H."/>
            <person name="Heuer A."/>
            <person name="Rast P."/>
            <person name="Oberbeckmann S."/>
            <person name="Bunk B."/>
            <person name="Jeske O."/>
            <person name="Meyerdierks A."/>
            <person name="Storesund J.E."/>
            <person name="Kallscheuer N."/>
            <person name="Luecker S."/>
            <person name="Lage O.M."/>
            <person name="Pohl T."/>
            <person name="Merkel B.J."/>
            <person name="Hornburger P."/>
            <person name="Mueller R.-W."/>
            <person name="Bruemmer F."/>
            <person name="Labrenz M."/>
            <person name="Spormann A.M."/>
            <person name="Op den Camp H."/>
            <person name="Overmann J."/>
            <person name="Amann R."/>
            <person name="Jetten M.S.M."/>
            <person name="Mascher T."/>
            <person name="Medema M.H."/>
            <person name="Devos D.P."/>
            <person name="Kaster A.-K."/>
            <person name="Ovreas L."/>
            <person name="Rohde M."/>
            <person name="Galperin M.Y."/>
            <person name="Jogler C."/>
        </authorList>
    </citation>
    <scope>NUCLEOTIDE SEQUENCE [LARGE SCALE GENOMIC DNA]</scope>
    <source>
        <strain evidence="7">Pan97</strain>
    </source>
</reference>
<dbReference type="PANTHER" id="PTHR35889:SF3">
    <property type="entry name" value="F-BOX DOMAIN-CONTAINING PROTEIN"/>
    <property type="match status" value="1"/>
</dbReference>
<dbReference type="KEGG" id="bvo:Pan97_31210"/>
<dbReference type="InterPro" id="IPR036909">
    <property type="entry name" value="Cyt_c-like_dom_sf"/>
</dbReference>
<feature type="domain" description="DUF1553" evidence="4">
    <location>
        <begin position="526"/>
        <end position="779"/>
    </location>
</feature>
<feature type="domain" description="DUF1549" evidence="3">
    <location>
        <begin position="157"/>
        <end position="362"/>
    </location>
</feature>
<evidence type="ECO:0000313" key="6">
    <source>
        <dbReference type="EMBL" id="QDU76076.1"/>
    </source>
</evidence>
<feature type="domain" description="Cytochrome C Planctomycete-type" evidence="5">
    <location>
        <begin position="51"/>
        <end position="110"/>
    </location>
</feature>
<dbReference type="GO" id="GO:0009055">
    <property type="term" value="F:electron transfer activity"/>
    <property type="evidence" value="ECO:0007669"/>
    <property type="project" value="InterPro"/>
</dbReference>
<dbReference type="InterPro" id="IPR011429">
    <property type="entry name" value="Cyt_c_Planctomycete-type"/>
</dbReference>
<evidence type="ECO:0000259" key="5">
    <source>
        <dbReference type="Pfam" id="PF07635"/>
    </source>
</evidence>
<evidence type="ECO:0000256" key="1">
    <source>
        <dbReference type="SAM" id="MobiDB-lite"/>
    </source>
</evidence>
<accession>A0A518CA18</accession>
<evidence type="ECO:0000313" key="7">
    <source>
        <dbReference type="Proteomes" id="UP000318626"/>
    </source>
</evidence>
<dbReference type="OrthoDB" id="127107at2"/>
<keyword evidence="7" id="KW-1185">Reference proteome</keyword>
<dbReference type="EMBL" id="CP036289">
    <property type="protein sequence ID" value="QDU76076.1"/>
    <property type="molecule type" value="Genomic_DNA"/>
</dbReference>
<dbReference type="InterPro" id="IPR011444">
    <property type="entry name" value="DUF1549"/>
</dbReference>
<protein>
    <submittedName>
        <fullName evidence="6">Planctomycete cytochrome C</fullName>
    </submittedName>
</protein>
<dbReference type="Pfam" id="PF07583">
    <property type="entry name" value="PSCyt2"/>
    <property type="match status" value="1"/>
</dbReference>
<evidence type="ECO:0000259" key="4">
    <source>
        <dbReference type="Pfam" id="PF07587"/>
    </source>
</evidence>
<dbReference type="InterPro" id="IPR022655">
    <property type="entry name" value="DUF1553"/>
</dbReference>
<evidence type="ECO:0000256" key="2">
    <source>
        <dbReference type="SAM" id="SignalP"/>
    </source>
</evidence>
<dbReference type="PANTHER" id="PTHR35889">
    <property type="entry name" value="CYCLOINULO-OLIGOSACCHARIDE FRUCTANOTRANSFERASE-RELATED"/>
    <property type="match status" value="1"/>
</dbReference>
<keyword evidence="2" id="KW-0732">Signal</keyword>
<dbReference type="GO" id="GO:0020037">
    <property type="term" value="F:heme binding"/>
    <property type="evidence" value="ECO:0007669"/>
    <property type="project" value="InterPro"/>
</dbReference>
<feature type="chain" id="PRO_5021815442" evidence="2">
    <location>
        <begin position="30"/>
        <end position="816"/>
    </location>
</feature>
<evidence type="ECO:0000259" key="3">
    <source>
        <dbReference type="Pfam" id="PF07583"/>
    </source>
</evidence>
<dbReference type="Pfam" id="PF07587">
    <property type="entry name" value="PSD1"/>
    <property type="match status" value="1"/>
</dbReference>
<feature type="signal peptide" evidence="2">
    <location>
        <begin position="1"/>
        <end position="29"/>
    </location>
</feature>
<proteinExistence type="predicted"/>
<dbReference type="Pfam" id="PF07635">
    <property type="entry name" value="PSCyt1"/>
    <property type="match status" value="1"/>
</dbReference>
<name>A0A518CA18_9BACT</name>
<gene>
    <name evidence="6" type="ORF">Pan97_31210</name>
</gene>
<dbReference type="AlphaFoldDB" id="A0A518CA18"/>
<feature type="region of interest" description="Disordered" evidence="1">
    <location>
        <begin position="412"/>
        <end position="433"/>
    </location>
</feature>
<sequence precursor="true">MLYLIDVVRFRSTALMCLMLLVCTGMVQAQETAEPTVKFNRDVKPILAKKCFACHGPAEQESSLRLDERDSAVAEADSGMIAIVPGKVEESELIRRITSHDEFERMPPEGEGVKPEELAILKTWIQEGAQFQGHWAFEPVSDPKLPVTKHEGWVQNPIDQFILARLEENGLEPNAPASKRTLIRRAYYNLTGLPPTKEEIEAFEKDDSPDAWKNLVEKLLASDHYGEKWGRHWLDLVRFAETNSYERDGVKPNAWKYRDYVIRSFNENKPYDQFVVEQLAGDEIENPTVDSIIATGYYKLGVWDDEPADPLLHEYDQYDDIISTTSKTFLGITIGCARCHDHKIDPISQENYYEFLSFFRGMKPYGNRGDVSFSQREISSPEVISTHENHRREREAVENRMNEIVSAAIEQLPKEEQKEVKRQRDPNRRRERMDGRIAELVPNEASEYAELKRQWDAVKDKEKYLPAREFALAVNKADKTPPETTTMLRGNPHVPGDKVEPGFPKYFKAAKPQIPEPTADQQTSGRRLVLAKWIASEENLMTARVMVNRIWQYQFGRGLVRSSSNFGQLGTPPTHPELLDWLTKEFIRSGWDIKHMQRLMMLSSAYQMSSAGAEKGLAQDPANDLFWRFNSRRLTAEEVRDSILLVNGRLNDKMYGHGFYPRISAEVMAGQSKPGDGWGNSSYEEQARRAVYIHVKRSLLTPILSSFDFPETDAPCEDRFVTTQPAQALGMINGDFANQQSTELAKRVRETGATTPEDQIREAIHFVMAREANDQDVKIGISLINDLKKDHGLDDQRAFDLYCLMLINLNEFFFLD</sequence>
<dbReference type="SUPFAM" id="SSF46626">
    <property type="entry name" value="Cytochrome c"/>
    <property type="match status" value="1"/>
</dbReference>
<organism evidence="6 7">
    <name type="scientific">Bremerella volcania</name>
    <dbReference type="NCBI Taxonomy" id="2527984"/>
    <lineage>
        <taxon>Bacteria</taxon>
        <taxon>Pseudomonadati</taxon>
        <taxon>Planctomycetota</taxon>
        <taxon>Planctomycetia</taxon>
        <taxon>Pirellulales</taxon>
        <taxon>Pirellulaceae</taxon>
        <taxon>Bremerella</taxon>
    </lineage>
</organism>
<dbReference type="Proteomes" id="UP000318626">
    <property type="component" value="Chromosome"/>
</dbReference>